<dbReference type="RefSeq" id="WP_093749708.1">
    <property type="nucleotide sequence ID" value="NZ_BSYN01000001.1"/>
</dbReference>
<dbReference type="PANTHER" id="PTHR36700:SF1">
    <property type="entry name" value="CRISPR SYSTEM CMR SUBUNIT CMR4"/>
    <property type="match status" value="1"/>
</dbReference>
<evidence type="ECO:0000313" key="3">
    <source>
        <dbReference type="EMBL" id="SDW02360.1"/>
    </source>
</evidence>
<dbReference type="EMBL" id="FNNG01000001">
    <property type="protein sequence ID" value="SDW02360.1"/>
    <property type="molecule type" value="Genomic_DNA"/>
</dbReference>
<evidence type="ECO:0000256" key="1">
    <source>
        <dbReference type="ARBA" id="ARBA00023118"/>
    </source>
</evidence>
<sequence>MSVCKGFNIYAISTDPIYIGTGGYTIGRVDNTIVRDPITRIPKIPGSSLAGTWRYYTALTLQGFYRENFDKIRDILNKEYNKDNKDIDAKDVRKLVNTLANNNLSNDEEKFSRRKEEFIKYAETIKNKSEELKGKNKQSQNEKSDNIQWEFYWGNLISSIKCAGQDDKPSDDTENSAYKGLDDTGHCGHCIICKTFGFSKKQSQQGLAYFSDLNILFFPVSTRFGVRWITSPSILREAGLGEIEDFSDNKIKVVNNAGNYEFLNLGWLNFKVDRLDGSIVISTLGNEIENIIKNKIIVVSDSIISQIINANLEVRTSVSIDPLTGAAKEGALFTSEAIPRGTVFYGNVRIMDKLEDKGLNSDLIIQALKESRMYYESFGIGGLVTRGFGRLKVYFED</sequence>
<evidence type="ECO:0000259" key="2">
    <source>
        <dbReference type="Pfam" id="PF03787"/>
    </source>
</evidence>
<dbReference type="PANTHER" id="PTHR36700">
    <property type="entry name" value="CRISPR SYSTEM CMR SUBUNIT CMR4"/>
    <property type="match status" value="1"/>
</dbReference>
<dbReference type="InterPro" id="IPR005537">
    <property type="entry name" value="RAMP_III_fam"/>
</dbReference>
<name>A0A1H2Q5N2_9FIRM</name>
<organism evidence="3 4">
    <name type="scientific">Tepidimicrobium xylanilyticum</name>
    <dbReference type="NCBI Taxonomy" id="1123352"/>
    <lineage>
        <taxon>Bacteria</taxon>
        <taxon>Bacillati</taxon>
        <taxon>Bacillota</taxon>
        <taxon>Tissierellia</taxon>
        <taxon>Tissierellales</taxon>
        <taxon>Tepidimicrobiaceae</taxon>
        <taxon>Tepidimicrobium</taxon>
    </lineage>
</organism>
<dbReference type="AlphaFoldDB" id="A0A1H2Q5N2"/>
<dbReference type="OrthoDB" id="1063910at2"/>
<accession>A0A1H2Q5N2</accession>
<evidence type="ECO:0000313" key="4">
    <source>
        <dbReference type="Proteomes" id="UP000198828"/>
    </source>
</evidence>
<keyword evidence="4" id="KW-1185">Reference proteome</keyword>
<dbReference type="Proteomes" id="UP000198828">
    <property type="component" value="Unassembled WGS sequence"/>
</dbReference>
<proteinExistence type="predicted"/>
<gene>
    <name evidence="3" type="ORF">SAMN05660923_00061</name>
</gene>
<keyword evidence="1" id="KW-0051">Antiviral defense</keyword>
<dbReference type="InterPro" id="IPR013410">
    <property type="entry name" value="CRISPR-assoc_RAMP_Cmr4"/>
</dbReference>
<dbReference type="Pfam" id="PF03787">
    <property type="entry name" value="RAMPs"/>
    <property type="match status" value="1"/>
</dbReference>
<feature type="domain" description="CRISPR type III-associated protein" evidence="2">
    <location>
        <begin position="16"/>
        <end position="392"/>
    </location>
</feature>
<protein>
    <submittedName>
        <fullName evidence="3">CRISPR-associated protein Cmr4</fullName>
    </submittedName>
</protein>
<dbReference type="GO" id="GO:0051607">
    <property type="term" value="P:defense response to virus"/>
    <property type="evidence" value="ECO:0007669"/>
    <property type="project" value="UniProtKB-KW"/>
</dbReference>
<reference evidence="3 4" key="1">
    <citation type="submission" date="2016-10" db="EMBL/GenBank/DDBJ databases">
        <authorList>
            <person name="de Groot N.N."/>
        </authorList>
    </citation>
    <scope>NUCLEOTIDE SEQUENCE [LARGE SCALE GENOMIC DNA]</scope>
    <source>
        <strain evidence="3 4">DSM 23310</strain>
    </source>
</reference>